<sequence length="601" mass="68161">MKKFLFCLIIFFLAHPGQILADDDFKVNAAVRYSLNENGETNVVHQIEIKNKKSEVYASDFTLTLDGHDVISPTVLDSSGKKIDFKLESNKEGSLIKVSFNNAVVGKDEIQKFEIKYTNKSLAIKTGEVWEVSIPKLTEEDKFETYDVELVIPKSFGQLAYVSPEPEIQNILEEEINYFFSKEQLTKSGVTIAFGKFQVYSFSITYHLENPVKKTAPFEIAIPPDTAFQKMIYQSIKPSPKDVSIDSDGNWIALYELSPNERLDVKLQGYAQIYAQPRPFPASSQETLNLSTKSTKFWPIKEDEIVSLARIYNTPYKIYDFISKNFEYDYERVKPNAERMGALGAINNPKNALCMEFTDIFVALSRANVIPAREINGFAYTENQRLQPLSLVADVLHAWPEYWDSGRKVWMPVDPTWANTSGGVDYYHNFDMKHITFVIHGASDITPFPPGSYKLGPNPQKDVFVNLSRLPEERFSSPEIKVSFEGKLPWLRTKAKIILANPGPSALYDQEVSILYDSIPVHTEKIIAMPPFNKKAIKIDVPLGFFGYKMPDMISIVLGESVEKVPTHKATVVVANLAIFLLVVFIFVIVILYKMGKIRLK</sequence>
<evidence type="ECO:0000256" key="2">
    <source>
        <dbReference type="SAM" id="SignalP"/>
    </source>
</evidence>
<protein>
    <recommendedName>
        <fullName evidence="3">Transglutaminase-like domain-containing protein</fullName>
    </recommendedName>
</protein>
<reference evidence="4 5" key="1">
    <citation type="journal article" date="2015" name="Nature">
        <title>rRNA introns, odd ribosomes, and small enigmatic genomes across a large radiation of phyla.</title>
        <authorList>
            <person name="Brown C.T."/>
            <person name="Hug L.A."/>
            <person name="Thomas B.C."/>
            <person name="Sharon I."/>
            <person name="Castelle C.J."/>
            <person name="Singh A."/>
            <person name="Wilkins M.J."/>
            <person name="Williams K.H."/>
            <person name="Banfield J.F."/>
        </authorList>
    </citation>
    <scope>NUCLEOTIDE SEQUENCE [LARGE SCALE GENOMIC DNA]</scope>
</reference>
<dbReference type="EMBL" id="LCFQ01000013">
    <property type="protein sequence ID" value="KKS97097.1"/>
    <property type="molecule type" value="Genomic_DNA"/>
</dbReference>
<proteinExistence type="predicted"/>
<feature type="chain" id="PRO_5002536580" description="Transglutaminase-like domain-containing protein" evidence="2">
    <location>
        <begin position="22"/>
        <end position="601"/>
    </location>
</feature>
<dbReference type="AlphaFoldDB" id="A0A0G1DHR2"/>
<dbReference type="SUPFAM" id="SSF54001">
    <property type="entry name" value="Cysteine proteinases"/>
    <property type="match status" value="1"/>
</dbReference>
<evidence type="ECO:0000256" key="1">
    <source>
        <dbReference type="SAM" id="Phobius"/>
    </source>
</evidence>
<evidence type="ECO:0000313" key="4">
    <source>
        <dbReference type="EMBL" id="KKS97097.1"/>
    </source>
</evidence>
<dbReference type="PANTHER" id="PTHR33490">
    <property type="entry name" value="BLR5614 PROTEIN-RELATED"/>
    <property type="match status" value="1"/>
</dbReference>
<dbReference type="Proteomes" id="UP000034090">
    <property type="component" value="Unassembled WGS sequence"/>
</dbReference>
<dbReference type="Pfam" id="PF01841">
    <property type="entry name" value="Transglut_core"/>
    <property type="match status" value="1"/>
</dbReference>
<feature type="signal peptide" evidence="2">
    <location>
        <begin position="1"/>
        <end position="21"/>
    </location>
</feature>
<dbReference type="InterPro" id="IPR002931">
    <property type="entry name" value="Transglutaminase-like"/>
</dbReference>
<gene>
    <name evidence="4" type="ORF">UV74_C0013G0219</name>
</gene>
<feature type="transmembrane region" description="Helical" evidence="1">
    <location>
        <begin position="573"/>
        <end position="593"/>
    </location>
</feature>
<evidence type="ECO:0000313" key="5">
    <source>
        <dbReference type="Proteomes" id="UP000034090"/>
    </source>
</evidence>
<accession>A0A0G1DHR2</accession>
<dbReference type="PANTHER" id="PTHR33490:SF6">
    <property type="entry name" value="SLL1049 PROTEIN"/>
    <property type="match status" value="1"/>
</dbReference>
<dbReference type="STRING" id="1618578.UV74_C0013G0219"/>
<dbReference type="SMART" id="SM00460">
    <property type="entry name" value="TGc"/>
    <property type="match status" value="1"/>
</dbReference>
<comment type="caution">
    <text evidence="4">The sequence shown here is derived from an EMBL/GenBank/DDBJ whole genome shotgun (WGS) entry which is preliminary data.</text>
</comment>
<keyword evidence="1" id="KW-0812">Transmembrane</keyword>
<organism evidence="4 5">
    <name type="scientific">Candidatus Woesebacteria bacterium GW2011_GWB1_43_14</name>
    <dbReference type="NCBI Taxonomy" id="1618578"/>
    <lineage>
        <taxon>Bacteria</taxon>
        <taxon>Candidatus Woeseibacteriota</taxon>
    </lineage>
</organism>
<dbReference type="InterPro" id="IPR038765">
    <property type="entry name" value="Papain-like_cys_pep_sf"/>
</dbReference>
<evidence type="ECO:0000259" key="3">
    <source>
        <dbReference type="SMART" id="SM00460"/>
    </source>
</evidence>
<keyword evidence="2" id="KW-0732">Signal</keyword>
<feature type="domain" description="Transglutaminase-like" evidence="3">
    <location>
        <begin position="346"/>
        <end position="417"/>
    </location>
</feature>
<keyword evidence="1" id="KW-1133">Transmembrane helix</keyword>
<name>A0A0G1DHR2_9BACT</name>
<dbReference type="Gene3D" id="3.10.620.30">
    <property type="match status" value="1"/>
</dbReference>
<keyword evidence="1" id="KW-0472">Membrane</keyword>